<evidence type="ECO:0000256" key="1">
    <source>
        <dbReference type="SAM" id="Phobius"/>
    </source>
</evidence>
<dbReference type="Proteomes" id="UP000257109">
    <property type="component" value="Unassembled WGS sequence"/>
</dbReference>
<proteinExistence type="predicted"/>
<dbReference type="EMBL" id="QJKJ01002594">
    <property type="protein sequence ID" value="RDY02155.1"/>
    <property type="molecule type" value="Genomic_DNA"/>
</dbReference>
<keyword evidence="2" id="KW-0732">Signal</keyword>
<evidence type="ECO:0000313" key="3">
    <source>
        <dbReference type="EMBL" id="RDY02155.1"/>
    </source>
</evidence>
<gene>
    <name evidence="3" type="ORF">CR513_14423</name>
</gene>
<protein>
    <submittedName>
        <fullName evidence="3">Uncharacterized protein</fullName>
    </submittedName>
</protein>
<feature type="signal peptide" evidence="2">
    <location>
        <begin position="1"/>
        <end position="22"/>
    </location>
</feature>
<evidence type="ECO:0000256" key="2">
    <source>
        <dbReference type="SAM" id="SignalP"/>
    </source>
</evidence>
<comment type="caution">
    <text evidence="3">The sequence shown here is derived from an EMBL/GenBank/DDBJ whole genome shotgun (WGS) entry which is preliminary data.</text>
</comment>
<dbReference type="PANTHER" id="PTHR34672:SF2">
    <property type="entry name" value="ARABINOGALACTAN PROTEIN 23"/>
    <property type="match status" value="1"/>
</dbReference>
<feature type="chain" id="PRO_5016804053" evidence="2">
    <location>
        <begin position="23"/>
        <end position="90"/>
    </location>
</feature>
<accession>A0A371HH90</accession>
<reference evidence="3" key="1">
    <citation type="submission" date="2018-05" db="EMBL/GenBank/DDBJ databases">
        <title>Draft genome of Mucuna pruriens seed.</title>
        <authorList>
            <person name="Nnadi N.E."/>
            <person name="Vos R."/>
            <person name="Hasami M.H."/>
            <person name="Devisetty U.K."/>
            <person name="Aguiy J.C."/>
        </authorList>
    </citation>
    <scope>NUCLEOTIDE SEQUENCE [LARGE SCALE GENOMIC DNA]</scope>
    <source>
        <strain evidence="3">JCA_2017</strain>
    </source>
</reference>
<dbReference type="AlphaFoldDB" id="A0A371HH90"/>
<dbReference type="InterPro" id="IPR044702">
    <property type="entry name" value="AGP23/40"/>
</dbReference>
<dbReference type="PANTHER" id="PTHR34672">
    <property type="entry name" value="POLLEN-SPECIFIC ARABINOGALACTA PROTEIN BAN102"/>
    <property type="match status" value="1"/>
</dbReference>
<organism evidence="3 4">
    <name type="scientific">Mucuna pruriens</name>
    <name type="common">Velvet bean</name>
    <name type="synonym">Dolichos pruriens</name>
    <dbReference type="NCBI Taxonomy" id="157652"/>
    <lineage>
        <taxon>Eukaryota</taxon>
        <taxon>Viridiplantae</taxon>
        <taxon>Streptophyta</taxon>
        <taxon>Embryophyta</taxon>
        <taxon>Tracheophyta</taxon>
        <taxon>Spermatophyta</taxon>
        <taxon>Magnoliopsida</taxon>
        <taxon>eudicotyledons</taxon>
        <taxon>Gunneridae</taxon>
        <taxon>Pentapetalae</taxon>
        <taxon>rosids</taxon>
        <taxon>fabids</taxon>
        <taxon>Fabales</taxon>
        <taxon>Fabaceae</taxon>
        <taxon>Papilionoideae</taxon>
        <taxon>50 kb inversion clade</taxon>
        <taxon>NPAAA clade</taxon>
        <taxon>indigoferoid/millettioid clade</taxon>
        <taxon>Phaseoleae</taxon>
        <taxon>Mucuna</taxon>
    </lineage>
</organism>
<name>A0A371HH90_MUCPR</name>
<keyword evidence="1" id="KW-0472">Membrane</keyword>
<feature type="transmembrane region" description="Helical" evidence="1">
    <location>
        <begin position="34"/>
        <end position="55"/>
    </location>
</feature>
<keyword evidence="1" id="KW-1133">Transmembrane helix</keyword>
<feature type="non-terminal residue" evidence="3">
    <location>
        <position position="1"/>
    </location>
</feature>
<sequence length="90" mass="9379">MDMKKVTCAVLIVAASVSAAVATAEVPAAAPGPSSGASAALPLVGSFVVLVLNVNDSNHFSHPRMPISERLSPLLVYVDIRFILKAQYCI</sequence>
<evidence type="ECO:0000313" key="4">
    <source>
        <dbReference type="Proteomes" id="UP000257109"/>
    </source>
</evidence>
<keyword evidence="1" id="KW-0812">Transmembrane</keyword>
<keyword evidence="4" id="KW-1185">Reference proteome</keyword>